<dbReference type="SUPFAM" id="SSF64518">
    <property type="entry name" value="Phase 1 flagellin"/>
    <property type="match status" value="1"/>
</dbReference>
<dbReference type="InterPro" id="IPR001029">
    <property type="entry name" value="Flagellin_N"/>
</dbReference>
<dbReference type="InterPro" id="IPR013384">
    <property type="entry name" value="Flagell_FlgL"/>
</dbReference>
<keyword evidence="2" id="KW-0969">Cilium</keyword>
<dbReference type="PANTHER" id="PTHR42792:SF1">
    <property type="entry name" value="FLAGELLAR HOOK-ASSOCIATED PROTEIN 3"/>
    <property type="match status" value="1"/>
</dbReference>
<dbReference type="NCBIfam" id="TIGR02550">
    <property type="entry name" value="flagell_flgL"/>
    <property type="match status" value="1"/>
</dbReference>
<dbReference type="Proteomes" id="UP000292507">
    <property type="component" value="Unassembled WGS sequence"/>
</dbReference>
<organism evidence="2 3">
    <name type="scientific">Blastococcus saxobsidens</name>
    <dbReference type="NCBI Taxonomy" id="138336"/>
    <lineage>
        <taxon>Bacteria</taxon>
        <taxon>Bacillati</taxon>
        <taxon>Actinomycetota</taxon>
        <taxon>Actinomycetes</taxon>
        <taxon>Geodermatophilales</taxon>
        <taxon>Geodermatophilaceae</taxon>
        <taxon>Blastococcus</taxon>
    </lineage>
</organism>
<dbReference type="Pfam" id="PF00669">
    <property type="entry name" value="Flagellin_N"/>
    <property type="match status" value="1"/>
</dbReference>
<protein>
    <submittedName>
        <fullName evidence="2">Flagellar hook-associated protein 3 FlgL</fullName>
    </submittedName>
</protein>
<evidence type="ECO:0000313" key="3">
    <source>
        <dbReference type="Proteomes" id="UP000292507"/>
    </source>
</evidence>
<feature type="domain" description="Flagellin N-terminal" evidence="1">
    <location>
        <begin position="8"/>
        <end position="141"/>
    </location>
</feature>
<dbReference type="GO" id="GO:0071973">
    <property type="term" value="P:bacterial-type flagellum-dependent cell motility"/>
    <property type="evidence" value="ECO:0007669"/>
    <property type="project" value="InterPro"/>
</dbReference>
<reference evidence="2 3" key="1">
    <citation type="submission" date="2019-02" db="EMBL/GenBank/DDBJ databases">
        <title>Sequencing the genomes of 1000 actinobacteria strains.</title>
        <authorList>
            <person name="Klenk H.-P."/>
        </authorList>
    </citation>
    <scope>NUCLEOTIDE SEQUENCE [LARGE SCALE GENOMIC DNA]</scope>
    <source>
        <strain evidence="2 3">DSM 44509</strain>
    </source>
</reference>
<name>A0A4Q7YE33_9ACTN</name>
<dbReference type="EMBL" id="SHKV01000001">
    <property type="protein sequence ID" value="RZU34545.1"/>
    <property type="molecule type" value="Genomic_DNA"/>
</dbReference>
<gene>
    <name evidence="2" type="ORF">BKA19_4316</name>
</gene>
<dbReference type="Gene3D" id="1.20.1330.10">
    <property type="entry name" value="f41 fragment of flagellin, N-terminal domain"/>
    <property type="match status" value="1"/>
</dbReference>
<evidence type="ECO:0000313" key="2">
    <source>
        <dbReference type="EMBL" id="RZU34545.1"/>
    </source>
</evidence>
<keyword evidence="3" id="KW-1185">Reference proteome</keyword>
<proteinExistence type="predicted"/>
<sequence length="301" mass="32189">MTSMRITQKAVAQTSLQGLNRNLETFGKLQQQLTSGRLINAPSDSPTGTNKAMQTRSEQAAVEQFGRNLSDADSWLSITDSTLQNMVDVTRRVRDLTVQGASTGNSSEASRRALATEVASLRESLLGLANTNIQGRPVFGGVTTGTKAYDAITGTFQGSVMPGSDVLRRVSFTEQVRVDLSGPEAFGADADPANLFAVVGRIADDLLNAPENLGQGLADLDAAMSRMLGGVADVGARAARVEREKQINTDLALRLETELGEVENVDLPNTIMRLQMQQVGYQAALQATAKAISPTLMDYLR</sequence>
<evidence type="ECO:0000259" key="1">
    <source>
        <dbReference type="Pfam" id="PF00669"/>
    </source>
</evidence>
<dbReference type="InterPro" id="IPR001492">
    <property type="entry name" value="Flagellin"/>
</dbReference>
<dbReference type="GO" id="GO:0005198">
    <property type="term" value="F:structural molecule activity"/>
    <property type="evidence" value="ECO:0007669"/>
    <property type="project" value="InterPro"/>
</dbReference>
<keyword evidence="2" id="KW-0966">Cell projection</keyword>
<accession>A0A4Q7YE33</accession>
<comment type="caution">
    <text evidence="2">The sequence shown here is derived from an EMBL/GenBank/DDBJ whole genome shotgun (WGS) entry which is preliminary data.</text>
</comment>
<dbReference type="GO" id="GO:0009424">
    <property type="term" value="C:bacterial-type flagellum hook"/>
    <property type="evidence" value="ECO:0007669"/>
    <property type="project" value="InterPro"/>
</dbReference>
<dbReference type="PANTHER" id="PTHR42792">
    <property type="entry name" value="FLAGELLIN"/>
    <property type="match status" value="1"/>
</dbReference>
<keyword evidence="2" id="KW-0282">Flagellum</keyword>
<dbReference type="AlphaFoldDB" id="A0A4Q7YE33"/>